<dbReference type="AlphaFoldDB" id="A0A5C5FV25"/>
<comment type="caution">
    <text evidence="2">The sequence shown here is derived from an EMBL/GenBank/DDBJ whole genome shotgun (WGS) entry which is preliminary data.</text>
</comment>
<sequence length="106" mass="11230">MKFAAVAIAAAAIASVTAAPVAVEQRGLEERWGKSSVFSEGTDSNQAAKRDLEERWARGALGQVVGLLGGHRLEPVGVKWPRSYAASSCWAEPAPFPLDALSFFVS</sequence>
<proteinExistence type="predicted"/>
<reference evidence="2 3" key="1">
    <citation type="submission" date="2019-03" db="EMBL/GenBank/DDBJ databases">
        <title>Rhodosporidium diobovatum UCD-FST 08-225 genome sequencing, assembly, and annotation.</title>
        <authorList>
            <person name="Fakankun I.U."/>
            <person name="Fristensky B."/>
            <person name="Levin D.B."/>
        </authorList>
    </citation>
    <scope>NUCLEOTIDE SEQUENCE [LARGE SCALE GENOMIC DNA]</scope>
    <source>
        <strain evidence="2 3">UCD-FST 08-225</strain>
    </source>
</reference>
<feature type="signal peptide" evidence="1">
    <location>
        <begin position="1"/>
        <end position="18"/>
    </location>
</feature>
<evidence type="ECO:0000256" key="1">
    <source>
        <dbReference type="SAM" id="SignalP"/>
    </source>
</evidence>
<accession>A0A5C5FV25</accession>
<keyword evidence="1" id="KW-0732">Signal</keyword>
<organism evidence="2 3">
    <name type="scientific">Rhodotorula diobovata</name>
    <dbReference type="NCBI Taxonomy" id="5288"/>
    <lineage>
        <taxon>Eukaryota</taxon>
        <taxon>Fungi</taxon>
        <taxon>Dikarya</taxon>
        <taxon>Basidiomycota</taxon>
        <taxon>Pucciniomycotina</taxon>
        <taxon>Microbotryomycetes</taxon>
        <taxon>Sporidiobolales</taxon>
        <taxon>Sporidiobolaceae</taxon>
        <taxon>Rhodotorula</taxon>
    </lineage>
</organism>
<feature type="chain" id="PRO_5022943899" evidence="1">
    <location>
        <begin position="19"/>
        <end position="106"/>
    </location>
</feature>
<dbReference type="EMBL" id="SOZI01000074">
    <property type="protein sequence ID" value="TNY20189.1"/>
    <property type="molecule type" value="Genomic_DNA"/>
</dbReference>
<name>A0A5C5FV25_9BASI</name>
<evidence type="ECO:0000313" key="2">
    <source>
        <dbReference type="EMBL" id="TNY20189.1"/>
    </source>
</evidence>
<gene>
    <name evidence="2" type="ORF">DMC30DRAFT_269011</name>
</gene>
<protein>
    <submittedName>
        <fullName evidence="2">Uncharacterized protein</fullName>
    </submittedName>
</protein>
<dbReference type="Proteomes" id="UP000311382">
    <property type="component" value="Unassembled WGS sequence"/>
</dbReference>
<keyword evidence="3" id="KW-1185">Reference proteome</keyword>
<evidence type="ECO:0000313" key="3">
    <source>
        <dbReference type="Proteomes" id="UP000311382"/>
    </source>
</evidence>
<dbReference type="OrthoDB" id="10633692at2759"/>